<organism evidence="5 6">
    <name type="scientific">Glaciecola nitratireducens (strain JCM 12485 / KCTC 12276 / FR1064)</name>
    <dbReference type="NCBI Taxonomy" id="1085623"/>
    <lineage>
        <taxon>Bacteria</taxon>
        <taxon>Pseudomonadati</taxon>
        <taxon>Pseudomonadota</taxon>
        <taxon>Gammaproteobacteria</taxon>
        <taxon>Alteromonadales</taxon>
        <taxon>Alteromonadaceae</taxon>
        <taxon>Brumicola</taxon>
    </lineage>
</organism>
<dbReference type="SUPFAM" id="SSF48452">
    <property type="entry name" value="TPR-like"/>
    <property type="match status" value="1"/>
</dbReference>
<proteinExistence type="predicted"/>
<dbReference type="GO" id="GO:0035269">
    <property type="term" value="P:protein O-linked glycosylation via mannose"/>
    <property type="evidence" value="ECO:0007669"/>
    <property type="project" value="TreeGrafter"/>
</dbReference>
<name>G4QIT3_GLANF</name>
<dbReference type="Gene3D" id="1.25.40.10">
    <property type="entry name" value="Tetratricopeptide repeat domain"/>
    <property type="match status" value="2"/>
</dbReference>
<keyword evidence="2 3" id="KW-0802">TPR repeat</keyword>
<reference evidence="5 6" key="1">
    <citation type="journal article" date="2011" name="J. Bacteriol.">
        <title>Complete genome sequence of seawater bacterium Glaciecola nitratireducens FR1064T.</title>
        <authorList>
            <person name="Bian F."/>
            <person name="Qin Q.L."/>
            <person name="Xie B.B."/>
            <person name="Shu Y.L."/>
            <person name="Zhang X.Y."/>
            <person name="Yu Y."/>
            <person name="Chen B."/>
            <person name="Chen X.L."/>
            <person name="Zhou B.C."/>
            <person name="Zhang Y.Z."/>
        </authorList>
    </citation>
    <scope>NUCLEOTIDE SEQUENCE [LARGE SCALE GENOMIC DNA]</scope>
    <source>
        <strain evidence="6">JCM 12485 / KCTC 12276 / FR1064</strain>
    </source>
</reference>
<accession>G4QIT3</accession>
<dbReference type="STRING" id="1085623.GNIT_0118"/>
<keyword evidence="1" id="KW-0677">Repeat</keyword>
<gene>
    <name evidence="5" type="ordered locus">GNIT_0118</name>
</gene>
<dbReference type="PANTHER" id="PTHR44227">
    <property type="match status" value="1"/>
</dbReference>
<dbReference type="GO" id="GO:0030968">
    <property type="term" value="P:endoplasmic reticulum unfolded protein response"/>
    <property type="evidence" value="ECO:0007669"/>
    <property type="project" value="TreeGrafter"/>
</dbReference>
<dbReference type="InterPro" id="IPR019734">
    <property type="entry name" value="TPR_rpt"/>
</dbReference>
<dbReference type="Proteomes" id="UP000009282">
    <property type="component" value="Chromosome"/>
</dbReference>
<dbReference type="Pfam" id="PF07719">
    <property type="entry name" value="TPR_2"/>
    <property type="match status" value="1"/>
</dbReference>
<dbReference type="InterPro" id="IPR011990">
    <property type="entry name" value="TPR-like_helical_dom_sf"/>
</dbReference>
<evidence type="ECO:0000313" key="6">
    <source>
        <dbReference type="Proteomes" id="UP000009282"/>
    </source>
</evidence>
<keyword evidence="4" id="KW-0472">Membrane</keyword>
<feature type="transmembrane region" description="Helical" evidence="4">
    <location>
        <begin position="20"/>
        <end position="39"/>
    </location>
</feature>
<dbReference type="Pfam" id="PF13432">
    <property type="entry name" value="TPR_16"/>
    <property type="match status" value="1"/>
</dbReference>
<dbReference type="GO" id="GO:0000030">
    <property type="term" value="F:mannosyltransferase activity"/>
    <property type="evidence" value="ECO:0007669"/>
    <property type="project" value="TreeGrafter"/>
</dbReference>
<dbReference type="HOGENOM" id="CLU_021470_0_0_6"/>
<feature type="transmembrane region" description="Helical" evidence="4">
    <location>
        <begin position="45"/>
        <end position="65"/>
    </location>
</feature>
<feature type="repeat" description="TPR" evidence="3">
    <location>
        <begin position="361"/>
        <end position="394"/>
    </location>
</feature>
<dbReference type="PROSITE" id="PS50005">
    <property type="entry name" value="TPR"/>
    <property type="match status" value="2"/>
</dbReference>
<dbReference type="PANTHER" id="PTHR44227:SF3">
    <property type="entry name" value="PROTEIN O-MANNOSYL-TRANSFERASE TMTC4"/>
    <property type="match status" value="1"/>
</dbReference>
<dbReference type="Gene3D" id="3.40.50.10610">
    <property type="entry name" value="ABC-type transport auxiliary lipoprotein component"/>
    <property type="match status" value="1"/>
</dbReference>
<feature type="repeat" description="TPR" evidence="3">
    <location>
        <begin position="463"/>
        <end position="496"/>
    </location>
</feature>
<keyword evidence="6" id="KW-1185">Reference proteome</keyword>
<evidence type="ECO:0000256" key="2">
    <source>
        <dbReference type="ARBA" id="ARBA00022803"/>
    </source>
</evidence>
<dbReference type="KEGG" id="gni:GNIT_0118"/>
<dbReference type="InterPro" id="IPR013105">
    <property type="entry name" value="TPR_2"/>
</dbReference>
<dbReference type="EMBL" id="CP003060">
    <property type="protein sequence ID" value="AEP28272.1"/>
    <property type="molecule type" value="Genomic_DNA"/>
</dbReference>
<evidence type="ECO:0000256" key="4">
    <source>
        <dbReference type="SAM" id="Phobius"/>
    </source>
</evidence>
<dbReference type="SMART" id="SM00028">
    <property type="entry name" value="TPR"/>
    <property type="match status" value="6"/>
</dbReference>
<feature type="transmembrane region" description="Helical" evidence="4">
    <location>
        <begin position="96"/>
        <end position="114"/>
    </location>
</feature>
<dbReference type="AlphaFoldDB" id="G4QIT3"/>
<dbReference type="RefSeq" id="WP_014107151.1">
    <property type="nucleotide sequence ID" value="NC_016041.1"/>
</dbReference>
<evidence type="ECO:0000256" key="1">
    <source>
        <dbReference type="ARBA" id="ARBA00022737"/>
    </source>
</evidence>
<protein>
    <submittedName>
        <fullName evidence="5">Uncharacterized protein</fullName>
    </submittedName>
</protein>
<dbReference type="PROSITE" id="PS50293">
    <property type="entry name" value="TPR_REGION"/>
    <property type="match status" value="1"/>
</dbReference>
<evidence type="ECO:0000313" key="5">
    <source>
        <dbReference type="EMBL" id="AEP28272.1"/>
    </source>
</evidence>
<evidence type="ECO:0000256" key="3">
    <source>
        <dbReference type="PROSITE-ProRule" id="PRU00339"/>
    </source>
</evidence>
<dbReference type="eggNOG" id="COG5616">
    <property type="taxonomic scope" value="Bacteria"/>
</dbReference>
<dbReference type="InterPro" id="IPR052346">
    <property type="entry name" value="O-mannosyl-transferase_TMTC"/>
</dbReference>
<sequence length="707" mass="79298">MIKRFLSELKRRKVIKPLVAYFGISWLLLQVVGLIVSFMNLHPLVGPASLLVVVCGFPVAAYLSWHFDFTMDGIERTHSIDEELNPKIEPFGPANWFGLSALVIISAFVGYQYLGSINEQQLASKEGLTTVKKADSIAVLPFTDQSPDKDQAYLAVGLSEEITSLLGSADGFKVSASRSSQILSERGLTPVDIGKRLGVETVLTGSVRATGSRLRIRVELLETESGRAIWSNSFLRELKDVFELESEISRAVVNLLQDRYIKVGELTSLSSTNSVDAYVMYLKGREAYRKQTTEAMKEARQLFEQALALDPEYATAYVGLADTIAMLSEGSTTFGVLKPEIAATLAEQNLEKALVREPEIAQIYAVMGWVRFLRNQYEESIEAFDKALEINPSLSIAYMWKTNSLSMLQRYDEAIEAQTKARELDPLFVSHSYNLGILLLWQGRDAEAIDIFNTLKQDHPESTFPYQGLADVYFSQGKFAASIRELKKAISLSPENPDLKLRLNSSLLNLGLIDILKQQTSDPWYDSTILMLEGKLEELFKKMAFEQAASPDDYWTAFEAGWYHAMFGQQDKAVALISANYELLEDADKYYMPQCSPAIEAAWAAQVQGNADRFNKIIKMCTQLLKNELPSEISFYLDARLQALQGNKAQAIKSLEQAVDQGWREWWTKHDPLLDNIKSEDAYKKIVAFIDADLASQAGEARLLFIE</sequence>
<dbReference type="Pfam" id="PF13414">
    <property type="entry name" value="TPR_11"/>
    <property type="match status" value="1"/>
</dbReference>
<keyword evidence="4" id="KW-0812">Transmembrane</keyword>
<dbReference type="NCBIfam" id="NF047558">
    <property type="entry name" value="TPR_END_plus"/>
    <property type="match status" value="1"/>
</dbReference>
<dbReference type="eggNOG" id="COG0457">
    <property type="taxonomic scope" value="Bacteria"/>
</dbReference>
<keyword evidence="4" id="KW-1133">Transmembrane helix</keyword>